<dbReference type="FunFam" id="3.30.200.20:FF:000003">
    <property type="entry name" value="Non-specific serine/threonine protein kinase"/>
    <property type="match status" value="1"/>
</dbReference>
<dbReference type="GO" id="GO:0050321">
    <property type="term" value="F:tau-protein kinase activity"/>
    <property type="evidence" value="ECO:0007669"/>
    <property type="project" value="TreeGrafter"/>
</dbReference>
<evidence type="ECO:0000256" key="14">
    <source>
        <dbReference type="PROSITE-ProRule" id="PRU10141"/>
    </source>
</evidence>
<feature type="region of interest" description="Disordered" evidence="15">
    <location>
        <begin position="1087"/>
        <end position="1123"/>
    </location>
</feature>
<feature type="compositionally biased region" description="Polar residues" evidence="15">
    <location>
        <begin position="738"/>
        <end position="762"/>
    </location>
</feature>
<evidence type="ECO:0000256" key="1">
    <source>
        <dbReference type="ARBA" id="ARBA00001946"/>
    </source>
</evidence>
<evidence type="ECO:0000256" key="2">
    <source>
        <dbReference type="ARBA" id="ARBA00006234"/>
    </source>
</evidence>
<dbReference type="OrthoDB" id="193931at2759"/>
<comment type="catalytic activity">
    <reaction evidence="12">
        <text>L-threonyl-[protein] + ATP = O-phospho-L-threonyl-[protein] + ADP + H(+)</text>
        <dbReference type="Rhea" id="RHEA:46608"/>
        <dbReference type="Rhea" id="RHEA-COMP:11060"/>
        <dbReference type="Rhea" id="RHEA-COMP:11605"/>
        <dbReference type="ChEBI" id="CHEBI:15378"/>
        <dbReference type="ChEBI" id="CHEBI:30013"/>
        <dbReference type="ChEBI" id="CHEBI:30616"/>
        <dbReference type="ChEBI" id="CHEBI:61977"/>
        <dbReference type="ChEBI" id="CHEBI:456216"/>
        <dbReference type="EC" id="2.7.11.1"/>
    </reaction>
</comment>
<comment type="similarity">
    <text evidence="2">Belongs to the protein kinase superfamily. CAMK Ser/Thr protein kinase family. SNF1 subfamily.</text>
</comment>
<keyword evidence="6" id="KW-0808">Transferase</keyword>
<reference evidence="18" key="1">
    <citation type="submission" date="2021-12" db="EMBL/GenBank/DDBJ databases">
        <authorList>
            <person name="King R."/>
        </authorList>
    </citation>
    <scope>NUCLEOTIDE SEQUENCE</scope>
</reference>
<keyword evidence="8 14" id="KW-0547">Nucleotide-binding</keyword>
<evidence type="ECO:0000256" key="6">
    <source>
        <dbReference type="ARBA" id="ARBA00022679"/>
    </source>
</evidence>
<feature type="region of interest" description="Disordered" evidence="15">
    <location>
        <begin position="707"/>
        <end position="786"/>
    </location>
</feature>
<evidence type="ECO:0000259" key="16">
    <source>
        <dbReference type="PROSITE" id="PS50011"/>
    </source>
</evidence>
<dbReference type="InterPro" id="IPR017441">
    <property type="entry name" value="Protein_kinase_ATP_BS"/>
</dbReference>
<dbReference type="GO" id="GO:0035556">
    <property type="term" value="P:intracellular signal transduction"/>
    <property type="evidence" value="ECO:0007669"/>
    <property type="project" value="TreeGrafter"/>
</dbReference>
<dbReference type="SUPFAM" id="SSF56112">
    <property type="entry name" value="Protein kinase-like (PK-like)"/>
    <property type="match status" value="1"/>
</dbReference>
<dbReference type="PROSITE" id="PS50032">
    <property type="entry name" value="KA1"/>
    <property type="match status" value="1"/>
</dbReference>
<dbReference type="Pfam" id="PF00069">
    <property type="entry name" value="Pkinase"/>
    <property type="match status" value="1"/>
</dbReference>
<dbReference type="Pfam" id="PF23312">
    <property type="entry name" value="UBA_SIK3"/>
    <property type="match status" value="1"/>
</dbReference>
<accession>A0A9P0FDG5</accession>
<evidence type="ECO:0000256" key="8">
    <source>
        <dbReference type="ARBA" id="ARBA00022741"/>
    </source>
</evidence>
<keyword evidence="10 14" id="KW-0067">ATP-binding</keyword>
<proteinExistence type="inferred from homology"/>
<dbReference type="Gene3D" id="1.10.510.10">
    <property type="entry name" value="Transferase(Phosphotransferase) domain 1"/>
    <property type="match status" value="1"/>
</dbReference>
<evidence type="ECO:0000313" key="18">
    <source>
        <dbReference type="EMBL" id="CAH0548610.1"/>
    </source>
</evidence>
<feature type="domain" description="Protein kinase" evidence="16">
    <location>
        <begin position="17"/>
        <end position="269"/>
    </location>
</feature>
<keyword evidence="11" id="KW-0460">Magnesium</keyword>
<sequence length="1299" mass="143195">MSQKIPQIDKLVRVGYYKLEKTIGKGNFAVVKLATHIVTNTKVAIKIIDKTALDEDNLTKIFRETAILKKLRHPHITRLYELMETNNTIYMVTEYASEGEIFDHLVAKGRMQENEAKRIFCQIVSAVSYCHTQGIVHRDLKAENLLLDHNMNIKLADFGFSNQYTDGNLLSTWCGSPPYAAPELFQGLNYDGPKADIWSLGVVLYVLVCGSLPFDGRLPFMSLRNVVIEGRFRIPYFMSQDCEHLIRHMLVVDPEKRLTITQIGKHRWLSNVPIVDTGPEKDIHLNKTVIDHMLQLPDLNHAVIEHSIKNNSFDHIYAIYNLLLDKLHQRTINFQCKVQQRKADIIQKEEQISHDHHLHSRPPKINERSESFNEQQLVERLANEARQFGLGFGAQMTPQSPNQAHEEAFNCRRESFNENYLREFRDEARERRRSLNEHGMEEVGSPFVSMPAIPAVYLAEDGENQLLEKFGDMDTDTSEDAISLTVPSSSTTGYSSYASSGDKLTVRRHTVGPGDPAHEQVLESHYMVQDPNCQKLFQHVPPLGAQNQYYGGKDPHLLKPPTVLSATGGFGRRASDGGANLHMAWGAPGSHEQLSIMSTSSSGNPSLSSGATQPLEQHALEEVARYMQGRGQNKRHTMASTEDVHNLQSPTASGGRTRRTGLLTVMERPPVIAPEIVMEVEARMKRNYMPSIIPQRKLSRHSHIKAHLPTVQEQGREQKERYSPVRRGSEGSAGGSRTLSPSTPQQECQRLQRGLQSRNSPPRSIPGSPIHQSLGGAQQQLGECPSPIHQYYPPITDPTLGLPPEGYSPHHASFGGSPLHNAMGSPIQHQPVYGQVPGLAMYSAGNSPILGTMLSPNSSPVFGGYAQPSPGSSVSSITQGISGLNTTGGSSVIGGGSITQGTAAAALQLDVRCQPPSPEDLSANKMDTAAMQQPFLHQPPPHHIHHILNIHSHRSLTNSPISNPGSPGLDMIQEEIHVHPAAPKLEAVVGYPQISVTDVLGSEVTLVAGSDTSEDSMDSLDNQKSSRIPSFIISEPSENLPSITRGIGRKTSQENNNDDNSRTAPRLYDESSAHSEEFFLRRNSDKGSVYSDDSLSNDSLSIHSNQSPSSSSNTQSSHACDSDIRNRPVDFSYDPSMVGACGVATSRGAAAESFQIFQNIKMNFGEAGQFSVYDDPTSQLTGQMPGRGELATAHPGPGLHKNSGSFEFELSEVCSKLHSTDILEMVRRTITDQIPPKTCSSAEDISDRLSLEYEGGIQIELKVIEKPRDSKGLKMRRISGDHLVYNKLCQQLISCMTVS</sequence>
<dbReference type="GO" id="GO:0000226">
    <property type="term" value="P:microtubule cytoskeleton organization"/>
    <property type="evidence" value="ECO:0007669"/>
    <property type="project" value="TreeGrafter"/>
</dbReference>
<dbReference type="EMBL" id="OV121141">
    <property type="protein sequence ID" value="CAH0548610.1"/>
    <property type="molecule type" value="Genomic_DNA"/>
</dbReference>
<evidence type="ECO:0000256" key="9">
    <source>
        <dbReference type="ARBA" id="ARBA00022777"/>
    </source>
</evidence>
<keyword evidence="7" id="KW-0479">Metal-binding</keyword>
<comment type="cofactor">
    <cofactor evidence="1">
        <name>Mg(2+)</name>
        <dbReference type="ChEBI" id="CHEBI:18420"/>
    </cofactor>
</comment>
<dbReference type="InterPro" id="IPR001772">
    <property type="entry name" value="KA1_dom"/>
</dbReference>
<dbReference type="InterPro" id="IPR011009">
    <property type="entry name" value="Kinase-like_dom_sf"/>
</dbReference>
<dbReference type="GO" id="GO:0046872">
    <property type="term" value="F:metal ion binding"/>
    <property type="evidence" value="ECO:0007669"/>
    <property type="project" value="UniProtKB-KW"/>
</dbReference>
<feature type="compositionally biased region" description="Basic and acidic residues" evidence="15">
    <location>
        <begin position="714"/>
        <end position="729"/>
    </location>
</feature>
<organism evidence="18 19">
    <name type="scientific">Brassicogethes aeneus</name>
    <name type="common">Rape pollen beetle</name>
    <name type="synonym">Meligethes aeneus</name>
    <dbReference type="NCBI Taxonomy" id="1431903"/>
    <lineage>
        <taxon>Eukaryota</taxon>
        <taxon>Metazoa</taxon>
        <taxon>Ecdysozoa</taxon>
        <taxon>Arthropoda</taxon>
        <taxon>Hexapoda</taxon>
        <taxon>Insecta</taxon>
        <taxon>Pterygota</taxon>
        <taxon>Neoptera</taxon>
        <taxon>Endopterygota</taxon>
        <taxon>Coleoptera</taxon>
        <taxon>Polyphaga</taxon>
        <taxon>Cucujiformia</taxon>
        <taxon>Nitidulidae</taxon>
        <taxon>Meligethinae</taxon>
        <taxon>Brassicogethes</taxon>
    </lineage>
</organism>
<keyword evidence="19" id="KW-1185">Reference proteome</keyword>
<feature type="region of interest" description="Disordered" evidence="15">
    <location>
        <begin position="1010"/>
        <end position="1072"/>
    </location>
</feature>
<evidence type="ECO:0000256" key="3">
    <source>
        <dbReference type="ARBA" id="ARBA00012513"/>
    </source>
</evidence>
<evidence type="ECO:0000256" key="10">
    <source>
        <dbReference type="ARBA" id="ARBA00022840"/>
    </source>
</evidence>
<evidence type="ECO:0000256" key="11">
    <source>
        <dbReference type="ARBA" id="ARBA00022842"/>
    </source>
</evidence>
<protein>
    <recommendedName>
        <fullName evidence="3">non-specific serine/threonine protein kinase</fullName>
        <ecNumber evidence="3">2.7.11.1</ecNumber>
    </recommendedName>
</protein>
<evidence type="ECO:0000313" key="19">
    <source>
        <dbReference type="Proteomes" id="UP001154078"/>
    </source>
</evidence>
<evidence type="ECO:0000256" key="13">
    <source>
        <dbReference type="ARBA" id="ARBA00048679"/>
    </source>
</evidence>
<evidence type="ECO:0000256" key="15">
    <source>
        <dbReference type="SAM" id="MobiDB-lite"/>
    </source>
</evidence>
<name>A0A9P0FDG5_BRAAE</name>
<dbReference type="InterPro" id="IPR008271">
    <property type="entry name" value="Ser/Thr_kinase_AS"/>
</dbReference>
<evidence type="ECO:0000259" key="17">
    <source>
        <dbReference type="PROSITE" id="PS50032"/>
    </source>
</evidence>
<keyword evidence="4" id="KW-0723">Serine/threonine-protein kinase</keyword>
<evidence type="ECO:0000256" key="4">
    <source>
        <dbReference type="ARBA" id="ARBA00022527"/>
    </source>
</evidence>
<feature type="compositionally biased region" description="Low complexity" evidence="15">
    <location>
        <begin position="1091"/>
        <end position="1118"/>
    </location>
</feature>
<keyword evidence="5" id="KW-0597">Phosphoprotein</keyword>
<dbReference type="Proteomes" id="UP001154078">
    <property type="component" value="Chromosome 10"/>
</dbReference>
<feature type="compositionally biased region" description="Polar residues" evidence="15">
    <location>
        <begin position="1019"/>
        <end position="1028"/>
    </location>
</feature>
<dbReference type="CDD" id="cd14338">
    <property type="entry name" value="UBA_SIK"/>
    <property type="match status" value="1"/>
</dbReference>
<gene>
    <name evidence="18" type="ORF">MELIAE_LOCUS2061</name>
</gene>
<dbReference type="PROSITE" id="PS00107">
    <property type="entry name" value="PROTEIN_KINASE_ATP"/>
    <property type="match status" value="1"/>
</dbReference>
<dbReference type="InterPro" id="IPR028375">
    <property type="entry name" value="KA1/Ssp2_C"/>
</dbReference>
<dbReference type="SMART" id="SM00220">
    <property type="entry name" value="S_TKc"/>
    <property type="match status" value="1"/>
</dbReference>
<evidence type="ECO:0000256" key="5">
    <source>
        <dbReference type="ARBA" id="ARBA00022553"/>
    </source>
</evidence>
<evidence type="ECO:0000256" key="12">
    <source>
        <dbReference type="ARBA" id="ARBA00047899"/>
    </source>
</evidence>
<dbReference type="InterPro" id="IPR000719">
    <property type="entry name" value="Prot_kinase_dom"/>
</dbReference>
<feature type="region of interest" description="Disordered" evidence="15">
    <location>
        <begin position="637"/>
        <end position="657"/>
    </location>
</feature>
<feature type="binding site" evidence="14">
    <location>
        <position position="46"/>
    </location>
    <ligand>
        <name>ATP</name>
        <dbReference type="ChEBI" id="CHEBI:30616"/>
    </ligand>
</feature>
<dbReference type="PROSITE" id="PS00108">
    <property type="entry name" value="PROTEIN_KINASE_ST"/>
    <property type="match status" value="1"/>
</dbReference>
<feature type="domain" description="KA1" evidence="17">
    <location>
        <begin position="1250"/>
        <end position="1298"/>
    </location>
</feature>
<dbReference type="FunFam" id="1.10.510.10:FF:000156">
    <property type="entry name" value="Serine/threonine-protein kinase SIK3 homolog"/>
    <property type="match status" value="1"/>
</dbReference>
<dbReference type="InterPro" id="IPR057380">
    <property type="entry name" value="UBA_SIK1/2/3"/>
</dbReference>
<dbReference type="SUPFAM" id="SSF103243">
    <property type="entry name" value="KA1-like"/>
    <property type="match status" value="1"/>
</dbReference>
<dbReference type="GO" id="GO:0005737">
    <property type="term" value="C:cytoplasm"/>
    <property type="evidence" value="ECO:0007669"/>
    <property type="project" value="TreeGrafter"/>
</dbReference>
<dbReference type="PANTHER" id="PTHR24346">
    <property type="entry name" value="MAP/MICROTUBULE AFFINITY-REGULATING KINASE"/>
    <property type="match status" value="1"/>
</dbReference>
<keyword evidence="9" id="KW-0418">Kinase</keyword>
<evidence type="ECO:0000256" key="7">
    <source>
        <dbReference type="ARBA" id="ARBA00022723"/>
    </source>
</evidence>
<dbReference type="PANTHER" id="PTHR24346:SF42">
    <property type="entry name" value="SERINE_THREONINE-PROTEIN KINASE SIK3"/>
    <property type="match status" value="1"/>
</dbReference>
<dbReference type="EC" id="2.7.11.1" evidence="3"/>
<comment type="catalytic activity">
    <reaction evidence="13">
        <text>L-seryl-[protein] + ATP = O-phospho-L-seryl-[protein] + ADP + H(+)</text>
        <dbReference type="Rhea" id="RHEA:17989"/>
        <dbReference type="Rhea" id="RHEA-COMP:9863"/>
        <dbReference type="Rhea" id="RHEA-COMP:11604"/>
        <dbReference type="ChEBI" id="CHEBI:15378"/>
        <dbReference type="ChEBI" id="CHEBI:29999"/>
        <dbReference type="ChEBI" id="CHEBI:30616"/>
        <dbReference type="ChEBI" id="CHEBI:83421"/>
        <dbReference type="ChEBI" id="CHEBI:456216"/>
        <dbReference type="EC" id="2.7.11.1"/>
    </reaction>
</comment>
<dbReference type="PROSITE" id="PS50011">
    <property type="entry name" value="PROTEIN_KINASE_DOM"/>
    <property type="match status" value="1"/>
</dbReference>
<dbReference type="GO" id="GO:0005524">
    <property type="term" value="F:ATP binding"/>
    <property type="evidence" value="ECO:0007669"/>
    <property type="project" value="UniProtKB-UniRule"/>
</dbReference>